<organism evidence="1 2">
    <name type="scientific">Ameca splendens</name>
    <dbReference type="NCBI Taxonomy" id="208324"/>
    <lineage>
        <taxon>Eukaryota</taxon>
        <taxon>Metazoa</taxon>
        <taxon>Chordata</taxon>
        <taxon>Craniata</taxon>
        <taxon>Vertebrata</taxon>
        <taxon>Euteleostomi</taxon>
        <taxon>Actinopterygii</taxon>
        <taxon>Neopterygii</taxon>
        <taxon>Teleostei</taxon>
        <taxon>Neoteleostei</taxon>
        <taxon>Acanthomorphata</taxon>
        <taxon>Ovalentaria</taxon>
        <taxon>Atherinomorphae</taxon>
        <taxon>Cyprinodontiformes</taxon>
        <taxon>Goodeidae</taxon>
        <taxon>Ameca</taxon>
    </lineage>
</organism>
<sequence length="146" mass="16619">MLVKNKLDYDDGLSDRLERWACPRLLVALTAESNLLISCLGYKELHDNHEMPDCPPISQSSNPSKLSITLQKNLIQGCSLQLLPPKQQHSLLNHPDLQLCSSASSKIHTLTLLETITIRPDKCQNFTVISDWFQRMGQKTDHEQKR</sequence>
<proteinExistence type="predicted"/>
<comment type="caution">
    <text evidence="1">The sequence shown here is derived from an EMBL/GenBank/DDBJ whole genome shotgun (WGS) entry which is preliminary data.</text>
</comment>
<accession>A0ABV1AE01</accession>
<dbReference type="EMBL" id="JAHRIP010088793">
    <property type="protein sequence ID" value="MEQ2316410.1"/>
    <property type="molecule type" value="Genomic_DNA"/>
</dbReference>
<evidence type="ECO:0000313" key="1">
    <source>
        <dbReference type="EMBL" id="MEQ2316410.1"/>
    </source>
</evidence>
<protein>
    <submittedName>
        <fullName evidence="1">Uncharacterized protein</fullName>
    </submittedName>
</protein>
<name>A0ABV1AE01_9TELE</name>
<keyword evidence="2" id="KW-1185">Reference proteome</keyword>
<gene>
    <name evidence="1" type="ORF">AMECASPLE_032271</name>
</gene>
<dbReference type="Proteomes" id="UP001469553">
    <property type="component" value="Unassembled WGS sequence"/>
</dbReference>
<reference evidence="1 2" key="1">
    <citation type="submission" date="2021-06" db="EMBL/GenBank/DDBJ databases">
        <authorList>
            <person name="Palmer J.M."/>
        </authorList>
    </citation>
    <scope>NUCLEOTIDE SEQUENCE [LARGE SCALE GENOMIC DNA]</scope>
    <source>
        <strain evidence="1 2">AS_MEX2019</strain>
        <tissue evidence="1">Muscle</tissue>
    </source>
</reference>
<evidence type="ECO:0000313" key="2">
    <source>
        <dbReference type="Proteomes" id="UP001469553"/>
    </source>
</evidence>